<evidence type="ECO:0000313" key="1">
    <source>
        <dbReference type="EMBL" id="RNA32203.1"/>
    </source>
</evidence>
<dbReference type="Proteomes" id="UP000276133">
    <property type="component" value="Unassembled WGS sequence"/>
</dbReference>
<gene>
    <name evidence="1" type="ORF">BpHYR1_054139</name>
</gene>
<organism evidence="1 2">
    <name type="scientific">Brachionus plicatilis</name>
    <name type="common">Marine rotifer</name>
    <name type="synonym">Brachionus muelleri</name>
    <dbReference type="NCBI Taxonomy" id="10195"/>
    <lineage>
        <taxon>Eukaryota</taxon>
        <taxon>Metazoa</taxon>
        <taxon>Spiralia</taxon>
        <taxon>Gnathifera</taxon>
        <taxon>Rotifera</taxon>
        <taxon>Eurotatoria</taxon>
        <taxon>Monogononta</taxon>
        <taxon>Pseudotrocha</taxon>
        <taxon>Ploima</taxon>
        <taxon>Brachionidae</taxon>
        <taxon>Brachionus</taxon>
    </lineage>
</organism>
<comment type="caution">
    <text evidence="1">The sequence shown here is derived from an EMBL/GenBank/DDBJ whole genome shotgun (WGS) entry which is preliminary data.</text>
</comment>
<dbReference type="AlphaFoldDB" id="A0A3M7S8R3"/>
<accession>A0A3M7S8R3</accession>
<evidence type="ECO:0000313" key="2">
    <source>
        <dbReference type="Proteomes" id="UP000276133"/>
    </source>
</evidence>
<keyword evidence="2" id="KW-1185">Reference proteome</keyword>
<reference evidence="1 2" key="1">
    <citation type="journal article" date="2018" name="Sci. Rep.">
        <title>Genomic signatures of local adaptation to the degree of environmental predictability in rotifers.</title>
        <authorList>
            <person name="Franch-Gras L."/>
            <person name="Hahn C."/>
            <person name="Garcia-Roger E.M."/>
            <person name="Carmona M.J."/>
            <person name="Serra M."/>
            <person name="Gomez A."/>
        </authorList>
    </citation>
    <scope>NUCLEOTIDE SEQUENCE [LARGE SCALE GENOMIC DNA]</scope>
    <source>
        <strain evidence="1">HYR1</strain>
    </source>
</reference>
<sequence>MKKSFEIKKIKPNVCLIFFPYIATFSLVKCLLISVRGPNQKTTKLHEMNHSPFLNKNINLLSCCNESIRSSLCLNSALKYSVELAPSLVFPPVRGSGSPFR</sequence>
<protein>
    <submittedName>
        <fullName evidence="1">Uncharacterized protein</fullName>
    </submittedName>
</protein>
<name>A0A3M7S8R3_BRAPC</name>
<proteinExistence type="predicted"/>
<dbReference type="EMBL" id="REGN01001830">
    <property type="protein sequence ID" value="RNA32203.1"/>
    <property type="molecule type" value="Genomic_DNA"/>
</dbReference>